<organism evidence="1 2">
    <name type="scientific">Xanthomonas campestris pv. campestris (strain 8004)</name>
    <dbReference type="NCBI Taxonomy" id="314565"/>
    <lineage>
        <taxon>Bacteria</taxon>
        <taxon>Pseudomonadati</taxon>
        <taxon>Pseudomonadota</taxon>
        <taxon>Gammaproteobacteria</taxon>
        <taxon>Lysobacterales</taxon>
        <taxon>Lysobacteraceae</taxon>
        <taxon>Xanthomonas</taxon>
    </lineage>
</organism>
<dbReference type="AlphaFoldDB" id="A0A0H2X958"/>
<name>A0A0H2X958_XANC8</name>
<evidence type="ECO:0000313" key="1">
    <source>
        <dbReference type="EMBL" id="AAY49153.1"/>
    </source>
</evidence>
<gene>
    <name evidence="1" type="ordered locus">XC_2097</name>
</gene>
<proteinExistence type="predicted"/>
<protein>
    <submittedName>
        <fullName evidence="1">Uncharacterized protein</fullName>
    </submittedName>
</protein>
<dbReference type="RefSeq" id="WP_011269749.1">
    <property type="nucleotide sequence ID" value="NC_007086.1"/>
</dbReference>
<sequence>MLTDAVTVQVLADLIKALNFCLFDVATATWFLDTLKARSDRSGNGQYLSKFEFACQAAANSMQFATVSR</sequence>
<reference evidence="1 2" key="1">
    <citation type="journal article" date="2005" name="Genome Res.">
        <title>Comparative and functional genomic analyses of the pathogenicity of phytopathogen Xanthomonas campestris pv. campestris.</title>
        <authorList>
            <person name="Qian W."/>
            <person name="Jia Y."/>
            <person name="Ren S.X."/>
            <person name="He Y.Q."/>
            <person name="Feng J.X."/>
            <person name="Lu L.F."/>
            <person name="Sun Q."/>
            <person name="Ying G."/>
            <person name="Tang D.J."/>
            <person name="Tang H."/>
            <person name="Wu W."/>
            <person name="Hao P."/>
            <person name="Wang L."/>
            <person name="Jiang B.L."/>
            <person name="Zeng S."/>
            <person name="Gu W.Y."/>
            <person name="Lu G."/>
            <person name="Rong L."/>
            <person name="Tian Y."/>
            <person name="Yao Z."/>
            <person name="Fu G."/>
            <person name="Chen B."/>
            <person name="Fang R."/>
            <person name="Qiang B."/>
            <person name="Chen Z."/>
            <person name="Zhao G.P."/>
            <person name="Tang J.L."/>
            <person name="He C."/>
        </authorList>
    </citation>
    <scope>NUCLEOTIDE SEQUENCE [LARGE SCALE GENOMIC DNA]</scope>
    <source>
        <strain evidence="1 2">8004</strain>
    </source>
</reference>
<dbReference type="Proteomes" id="UP000000420">
    <property type="component" value="Chromosome"/>
</dbReference>
<accession>A0A0H2X958</accession>
<evidence type="ECO:0000313" key="2">
    <source>
        <dbReference type="Proteomes" id="UP000000420"/>
    </source>
</evidence>
<dbReference type="KEGG" id="xcb:XC_2097"/>
<dbReference type="EMBL" id="CP000050">
    <property type="protein sequence ID" value="AAY49153.1"/>
    <property type="molecule type" value="Genomic_DNA"/>
</dbReference>
<dbReference type="HOGENOM" id="CLU_2793028_0_0_6"/>